<dbReference type="InterPro" id="IPR048738">
    <property type="entry name" value="CEP104_Znf"/>
</dbReference>
<feature type="transmembrane region" description="Helical" evidence="1">
    <location>
        <begin position="97"/>
        <end position="119"/>
    </location>
</feature>
<gene>
    <name evidence="3" type="ORF">PHYPA_024082</name>
</gene>
<evidence type="ECO:0000313" key="5">
    <source>
        <dbReference type="Proteomes" id="UP000006727"/>
    </source>
</evidence>
<dbReference type="PANTHER" id="PTHR13371:SF0">
    <property type="entry name" value="CENTROSOMAL PROTEIN OF 104 KDA"/>
    <property type="match status" value="1"/>
</dbReference>
<dbReference type="Gramene" id="Pp3c19_13470V3.1">
    <property type="protein sequence ID" value="Pp3c19_13470V3.1"/>
    <property type="gene ID" value="Pp3c19_13470"/>
</dbReference>
<accession>A0A2K1IYB4</accession>
<dbReference type="EnsemblPlants" id="Pp3c19_13470V3.1">
    <property type="protein sequence ID" value="Pp3c19_13470V3.1"/>
    <property type="gene ID" value="Pp3c19_13470"/>
</dbReference>
<reference evidence="3 5" key="1">
    <citation type="journal article" date="2008" name="Science">
        <title>The Physcomitrella genome reveals evolutionary insights into the conquest of land by plants.</title>
        <authorList>
            <person name="Rensing S."/>
            <person name="Lang D."/>
            <person name="Zimmer A."/>
            <person name="Terry A."/>
            <person name="Salamov A."/>
            <person name="Shapiro H."/>
            <person name="Nishiyama T."/>
            <person name="Perroud P.-F."/>
            <person name="Lindquist E."/>
            <person name="Kamisugi Y."/>
            <person name="Tanahashi T."/>
            <person name="Sakakibara K."/>
            <person name="Fujita T."/>
            <person name="Oishi K."/>
            <person name="Shin-I T."/>
            <person name="Kuroki Y."/>
            <person name="Toyoda A."/>
            <person name="Suzuki Y."/>
            <person name="Hashimoto A."/>
            <person name="Yamaguchi K."/>
            <person name="Sugano A."/>
            <person name="Kohara Y."/>
            <person name="Fujiyama A."/>
            <person name="Anterola A."/>
            <person name="Aoki S."/>
            <person name="Ashton N."/>
            <person name="Barbazuk W.B."/>
            <person name="Barker E."/>
            <person name="Bennetzen J."/>
            <person name="Bezanilla M."/>
            <person name="Blankenship R."/>
            <person name="Cho S.H."/>
            <person name="Dutcher S."/>
            <person name="Estelle M."/>
            <person name="Fawcett J.A."/>
            <person name="Gundlach H."/>
            <person name="Hanada K."/>
            <person name="Heyl A."/>
            <person name="Hicks K.A."/>
            <person name="Hugh J."/>
            <person name="Lohr M."/>
            <person name="Mayer K."/>
            <person name="Melkozernov A."/>
            <person name="Murata T."/>
            <person name="Nelson D."/>
            <person name="Pils B."/>
            <person name="Prigge M."/>
            <person name="Reiss B."/>
            <person name="Renner T."/>
            <person name="Rombauts S."/>
            <person name="Rushton P."/>
            <person name="Sanderfoot A."/>
            <person name="Schween G."/>
            <person name="Shiu S.-H."/>
            <person name="Stueber K."/>
            <person name="Theodoulou F.L."/>
            <person name="Tu H."/>
            <person name="Van de Peer Y."/>
            <person name="Verrier P.J."/>
            <person name="Waters E."/>
            <person name="Wood A."/>
            <person name="Yang L."/>
            <person name="Cove D."/>
            <person name="Cuming A."/>
            <person name="Hasebe M."/>
            <person name="Lucas S."/>
            <person name="Mishler D.B."/>
            <person name="Reski R."/>
            <person name="Grigoriev I."/>
            <person name="Quatrano R.S."/>
            <person name="Boore J.L."/>
        </authorList>
    </citation>
    <scope>NUCLEOTIDE SEQUENCE [LARGE SCALE GENOMIC DNA]</scope>
    <source>
        <strain evidence="4 5">cv. Gransden 2004</strain>
    </source>
</reference>
<dbReference type="Pfam" id="PF21039">
    <property type="entry name" value="CEP104_ZnF"/>
    <property type="match status" value="1"/>
</dbReference>
<dbReference type="Proteomes" id="UP000006727">
    <property type="component" value="Chromosome 19"/>
</dbReference>
<name>A0A2K1IYB4_PHYPA</name>
<evidence type="ECO:0000313" key="3">
    <source>
        <dbReference type="EMBL" id="PNR34265.1"/>
    </source>
</evidence>
<reference evidence="4" key="3">
    <citation type="submission" date="2020-12" db="UniProtKB">
        <authorList>
            <consortium name="EnsemblPlants"/>
        </authorList>
    </citation>
    <scope>IDENTIFICATION</scope>
</reference>
<dbReference type="InParanoid" id="A0A2K1IYB4"/>
<reference evidence="3 5" key="2">
    <citation type="journal article" date="2018" name="Plant J.">
        <title>The Physcomitrella patens chromosome-scale assembly reveals moss genome structure and evolution.</title>
        <authorList>
            <person name="Lang D."/>
            <person name="Ullrich K.K."/>
            <person name="Murat F."/>
            <person name="Fuchs J."/>
            <person name="Jenkins J."/>
            <person name="Haas F.B."/>
            <person name="Piednoel M."/>
            <person name="Gundlach H."/>
            <person name="Van Bel M."/>
            <person name="Meyberg R."/>
            <person name="Vives C."/>
            <person name="Morata J."/>
            <person name="Symeonidi A."/>
            <person name="Hiss M."/>
            <person name="Muchero W."/>
            <person name="Kamisugi Y."/>
            <person name="Saleh O."/>
            <person name="Blanc G."/>
            <person name="Decker E.L."/>
            <person name="van Gessel N."/>
            <person name="Grimwood J."/>
            <person name="Hayes R.D."/>
            <person name="Graham S.W."/>
            <person name="Gunter L.E."/>
            <person name="McDaniel S.F."/>
            <person name="Hoernstein S.N.W."/>
            <person name="Larsson A."/>
            <person name="Li F.W."/>
            <person name="Perroud P.F."/>
            <person name="Phillips J."/>
            <person name="Ranjan P."/>
            <person name="Rokshar D.S."/>
            <person name="Rothfels C.J."/>
            <person name="Schneider L."/>
            <person name="Shu S."/>
            <person name="Stevenson D.W."/>
            <person name="Thummler F."/>
            <person name="Tillich M."/>
            <person name="Villarreal Aguilar J.C."/>
            <person name="Widiez T."/>
            <person name="Wong G.K."/>
            <person name="Wymore A."/>
            <person name="Zhang Y."/>
            <person name="Zimmer A.D."/>
            <person name="Quatrano R.S."/>
            <person name="Mayer K.F.X."/>
            <person name="Goodstein D."/>
            <person name="Casacuberta J.M."/>
            <person name="Vandepoele K."/>
            <person name="Reski R."/>
            <person name="Cuming A.C."/>
            <person name="Tuskan G.A."/>
            <person name="Maumus F."/>
            <person name="Salse J."/>
            <person name="Schmutz J."/>
            <person name="Rensing S.A."/>
        </authorList>
    </citation>
    <scope>NUCLEOTIDE SEQUENCE [LARGE SCALE GENOMIC DNA]</scope>
    <source>
        <strain evidence="4 5">cv. Gransden 2004</strain>
    </source>
</reference>
<feature type="domain" description="Centrosomal protein CEP104 Zn finger" evidence="2">
    <location>
        <begin position="54"/>
        <end position="104"/>
    </location>
</feature>
<organism evidence="3">
    <name type="scientific">Physcomitrium patens</name>
    <name type="common">Spreading-leaved earth moss</name>
    <name type="synonym">Physcomitrella patens</name>
    <dbReference type="NCBI Taxonomy" id="3218"/>
    <lineage>
        <taxon>Eukaryota</taxon>
        <taxon>Viridiplantae</taxon>
        <taxon>Streptophyta</taxon>
        <taxon>Embryophyta</taxon>
        <taxon>Bryophyta</taxon>
        <taxon>Bryophytina</taxon>
        <taxon>Bryopsida</taxon>
        <taxon>Funariidae</taxon>
        <taxon>Funariales</taxon>
        <taxon>Funariaceae</taxon>
        <taxon>Physcomitrium</taxon>
    </lineage>
</organism>
<keyword evidence="1" id="KW-1133">Transmembrane helix</keyword>
<evidence type="ECO:0000256" key="1">
    <source>
        <dbReference type="SAM" id="Phobius"/>
    </source>
</evidence>
<dbReference type="PANTHER" id="PTHR13371">
    <property type="entry name" value="GLYCINE-, GLUTAMATE-, THIENYLCYCLOHEXYLPIPERIDINE-BINDING PROTEIN"/>
    <property type="match status" value="1"/>
</dbReference>
<protein>
    <recommendedName>
        <fullName evidence="2">Centrosomal protein CEP104 Zn finger domain-containing protein</fullName>
    </recommendedName>
</protein>
<evidence type="ECO:0000313" key="4">
    <source>
        <dbReference type="EnsemblPlants" id="Pp3c19_13470V3.1"/>
    </source>
</evidence>
<evidence type="ECO:0000259" key="2">
    <source>
        <dbReference type="Pfam" id="PF21039"/>
    </source>
</evidence>
<sequence length="122" mass="13968">MQENGWVHSQKQISSSEDTVDTVELEAYCESDNEHWLDYSIRPPQDKNMDSYLFFGKQDKCFKEDDNLDPHFCEQCPMLTGCCKCGKIAEISSLNDYYLFECVSGVMGLKMLLCLIISIGEV</sequence>
<keyword evidence="5" id="KW-1185">Reference proteome</keyword>
<keyword evidence="1" id="KW-0472">Membrane</keyword>
<dbReference type="PaxDb" id="3218-PP1S20_321V6.1"/>
<proteinExistence type="predicted"/>
<dbReference type="InterPro" id="IPR052607">
    <property type="entry name" value="CEP104-like"/>
</dbReference>
<keyword evidence="1" id="KW-0812">Transmembrane</keyword>
<dbReference type="EMBL" id="ABEU02000019">
    <property type="protein sequence ID" value="PNR34265.1"/>
    <property type="molecule type" value="Genomic_DNA"/>
</dbReference>
<dbReference type="AlphaFoldDB" id="A0A2K1IYB4"/>